<dbReference type="WBParaSite" id="ES5_v2.g677.t1">
    <property type="protein sequence ID" value="ES5_v2.g677.t1"/>
    <property type="gene ID" value="ES5_v2.g677"/>
</dbReference>
<sequence>MEEYSTGSNVVICKCTTSSCDAPHIENDFVLDIYRNTVVCNQGSAETILPSPSFYCYVRLTVESENGKNVKIFNYSFIDQNIPYEMDLYKCWSYQNLYEKMTDSEVHEAEITTCFHDIDAETFECCCLASHKPCNSREIIETYYKMVNQEAKDKESRTQIGCNFTTNVLTEETCKNDVVQNDREMKCYGVFKIPSTRKNSKALKPILVKESKFF</sequence>
<protein>
    <submittedName>
        <fullName evidence="2">Uncharacterized protein</fullName>
    </submittedName>
</protein>
<evidence type="ECO:0000313" key="1">
    <source>
        <dbReference type="Proteomes" id="UP000887579"/>
    </source>
</evidence>
<name>A0AC34GQ68_9BILA</name>
<evidence type="ECO:0000313" key="2">
    <source>
        <dbReference type="WBParaSite" id="ES5_v2.g677.t1"/>
    </source>
</evidence>
<proteinExistence type="predicted"/>
<accession>A0AC34GQ68</accession>
<reference evidence="2" key="1">
    <citation type="submission" date="2022-11" db="UniProtKB">
        <authorList>
            <consortium name="WormBaseParasite"/>
        </authorList>
    </citation>
    <scope>IDENTIFICATION</scope>
</reference>
<organism evidence="1 2">
    <name type="scientific">Panagrolaimus sp. ES5</name>
    <dbReference type="NCBI Taxonomy" id="591445"/>
    <lineage>
        <taxon>Eukaryota</taxon>
        <taxon>Metazoa</taxon>
        <taxon>Ecdysozoa</taxon>
        <taxon>Nematoda</taxon>
        <taxon>Chromadorea</taxon>
        <taxon>Rhabditida</taxon>
        <taxon>Tylenchina</taxon>
        <taxon>Panagrolaimomorpha</taxon>
        <taxon>Panagrolaimoidea</taxon>
        <taxon>Panagrolaimidae</taxon>
        <taxon>Panagrolaimus</taxon>
    </lineage>
</organism>
<dbReference type="Proteomes" id="UP000887579">
    <property type="component" value="Unplaced"/>
</dbReference>